<evidence type="ECO:0000259" key="2">
    <source>
        <dbReference type="Pfam" id="PF20978"/>
    </source>
</evidence>
<reference evidence="3" key="1">
    <citation type="submission" date="2023-06" db="EMBL/GenBank/DDBJ databases">
        <title>Genome-scale phylogeny and comparative genomics of the fungal order Sordariales.</title>
        <authorList>
            <consortium name="Lawrence Berkeley National Laboratory"/>
            <person name="Hensen N."/>
            <person name="Bonometti L."/>
            <person name="Westerberg I."/>
            <person name="Brannstrom I.O."/>
            <person name="Guillou S."/>
            <person name="Cros-Aarteil S."/>
            <person name="Calhoun S."/>
            <person name="Haridas S."/>
            <person name="Kuo A."/>
            <person name="Mondo S."/>
            <person name="Pangilinan J."/>
            <person name="Riley R."/>
            <person name="Labutti K."/>
            <person name="Andreopoulos B."/>
            <person name="Lipzen A."/>
            <person name="Chen C."/>
            <person name="Yanf M."/>
            <person name="Daum C."/>
            <person name="Ng V."/>
            <person name="Clum A."/>
            <person name="Steindorff A."/>
            <person name="Ohm R."/>
            <person name="Martin F."/>
            <person name="Silar P."/>
            <person name="Natvig D."/>
            <person name="Lalanne C."/>
            <person name="Gautier V."/>
            <person name="Ament-Velasquez S.L."/>
            <person name="Kruys A."/>
            <person name="Hutchinson M.I."/>
            <person name="Powell A.J."/>
            <person name="Barry K."/>
            <person name="Miller A.N."/>
            <person name="Grigoriev I.V."/>
            <person name="Debuchy R."/>
            <person name="Gladieux P."/>
            <person name="Thoren M.H."/>
            <person name="Johannesson H."/>
        </authorList>
    </citation>
    <scope>NUCLEOTIDE SEQUENCE</scope>
    <source>
        <strain evidence="3">CBS 540.89</strain>
    </source>
</reference>
<dbReference type="EMBL" id="JAUKTV010000008">
    <property type="protein sequence ID" value="KAK0732664.1"/>
    <property type="molecule type" value="Genomic_DNA"/>
</dbReference>
<feature type="region of interest" description="Disordered" evidence="1">
    <location>
        <begin position="134"/>
        <end position="156"/>
    </location>
</feature>
<evidence type="ECO:0000313" key="3">
    <source>
        <dbReference type="EMBL" id="KAK0732664.1"/>
    </source>
</evidence>
<sequence>MSKPHLSLSRYPLRHLLRSPPPTPLYRPFSTTPPPLSKPTSSPPPSQPAHIPPQLSHLLKLSSLPPLSPDPTTNSKILHDLHAQLHFLSHLQSVPTSNIAPLSSIRDETPQGLAEAAITVDTLREALESEEQVGRCRRPRRRKAQSERGQREQRQVEKWDVLGTASEKVTVGGGGYFVVRSGKVVAAE</sequence>
<feature type="region of interest" description="Disordered" evidence="1">
    <location>
        <begin position="1"/>
        <end position="55"/>
    </location>
</feature>
<proteinExistence type="predicted"/>
<dbReference type="InterPro" id="IPR049545">
    <property type="entry name" value="Gta3_dom"/>
</dbReference>
<dbReference type="Proteomes" id="UP001172159">
    <property type="component" value="Unassembled WGS sequence"/>
</dbReference>
<accession>A0AA40E8Y2</accession>
<comment type="caution">
    <text evidence="3">The sequence shown here is derived from an EMBL/GenBank/DDBJ whole genome shotgun (WGS) entry which is preliminary data.</text>
</comment>
<evidence type="ECO:0000256" key="1">
    <source>
        <dbReference type="SAM" id="MobiDB-lite"/>
    </source>
</evidence>
<feature type="compositionally biased region" description="Pro residues" evidence="1">
    <location>
        <begin position="19"/>
        <end position="51"/>
    </location>
</feature>
<organism evidence="3 4">
    <name type="scientific">Apiosordaria backusii</name>
    <dbReference type="NCBI Taxonomy" id="314023"/>
    <lineage>
        <taxon>Eukaryota</taxon>
        <taxon>Fungi</taxon>
        <taxon>Dikarya</taxon>
        <taxon>Ascomycota</taxon>
        <taxon>Pezizomycotina</taxon>
        <taxon>Sordariomycetes</taxon>
        <taxon>Sordariomycetidae</taxon>
        <taxon>Sordariales</taxon>
        <taxon>Lasiosphaeriaceae</taxon>
        <taxon>Apiosordaria</taxon>
    </lineage>
</organism>
<dbReference type="AlphaFoldDB" id="A0AA40E8Y2"/>
<keyword evidence="4" id="KW-1185">Reference proteome</keyword>
<feature type="compositionally biased region" description="Basic and acidic residues" evidence="1">
    <location>
        <begin position="144"/>
        <end position="156"/>
    </location>
</feature>
<protein>
    <recommendedName>
        <fullName evidence="2">Glutamyl-tRNA amidotransferase complex subunit Gta3 domain-containing protein</fullName>
    </recommendedName>
</protein>
<dbReference type="Pfam" id="PF20978">
    <property type="entry name" value="Gta3"/>
    <property type="match status" value="1"/>
</dbReference>
<name>A0AA40E8Y2_9PEZI</name>
<gene>
    <name evidence="3" type="ORF">B0T21DRAFT_412829</name>
</gene>
<feature type="domain" description="Glutamyl-tRNA amidotransferase complex subunit Gta3" evidence="2">
    <location>
        <begin position="52"/>
        <end position="102"/>
    </location>
</feature>
<evidence type="ECO:0000313" key="4">
    <source>
        <dbReference type="Proteomes" id="UP001172159"/>
    </source>
</evidence>